<feature type="transmembrane region" description="Helical" evidence="1">
    <location>
        <begin position="85"/>
        <end position="110"/>
    </location>
</feature>
<evidence type="ECO:0000256" key="1">
    <source>
        <dbReference type="SAM" id="Phobius"/>
    </source>
</evidence>
<dbReference type="Proteomes" id="UP001652442">
    <property type="component" value="Unassembled WGS sequence"/>
</dbReference>
<protein>
    <submittedName>
        <fullName evidence="2">Uncharacterized protein</fullName>
    </submittedName>
</protein>
<dbReference type="EMBL" id="JAOQJQ010000009">
    <property type="protein sequence ID" value="MCU6763697.1"/>
    <property type="molecule type" value="Genomic_DNA"/>
</dbReference>
<accession>A0ABT2TQ13</accession>
<sequence>MSNHSWETIKEKDFEKMLESSISKLPPDNIAAAVTPWKKPMYRILAGLALNAFILDFLWLEYVLPAIGTTLLLLGFCNLRHENKWFKICFILSVFQTIYFYTFLILNTSIYRTVIYNTQAVFILKLFHLAILFFELVCLWRGVLSVQQKAGISPHGRGATALIVWYALLCLLALIQYSGWIVPGAMIVSYIFIIRSLCKLSKEFDEAGYVIRPAYKKVSDRSIVILLLSILLAGSACGYTFGGSYPMEWTVLKADEAAKAADTKSRLLQLGFPEYVLNDISAEDLAACEGARQVVVNVADEPAEDIRNLRITGVGVQISGEKEQWIIFHHFLWKKDFGCSGTEAIQLLPAYHVVSDGWESAGDVTGRVLYDKNGETFVSDYYFLGSQTDVSNNIQGEDQNSTQVFAAFSMPYGSRQQRGYVSYTVNEIQEGYTVSSWFNYIHQKNWFQYPAVTAMEKRMHEELSSIGAFRLIQDEFLFDPVDGNVELDN</sequence>
<proteinExistence type="predicted"/>
<name>A0ABT2TQ13_9FIRM</name>
<feature type="transmembrane region" description="Helical" evidence="1">
    <location>
        <begin position="163"/>
        <end position="193"/>
    </location>
</feature>
<feature type="transmembrane region" description="Helical" evidence="1">
    <location>
        <begin position="44"/>
        <end position="65"/>
    </location>
</feature>
<dbReference type="RefSeq" id="WP_158426338.1">
    <property type="nucleotide sequence ID" value="NZ_JAOQJQ010000009.1"/>
</dbReference>
<keyword evidence="1" id="KW-1133">Transmembrane helix</keyword>
<evidence type="ECO:0000313" key="2">
    <source>
        <dbReference type="EMBL" id="MCU6763697.1"/>
    </source>
</evidence>
<feature type="transmembrane region" description="Helical" evidence="1">
    <location>
        <begin position="222"/>
        <end position="242"/>
    </location>
</feature>
<comment type="caution">
    <text evidence="2">The sequence shown here is derived from an EMBL/GenBank/DDBJ whole genome shotgun (WGS) entry which is preliminary data.</text>
</comment>
<keyword evidence="1" id="KW-0812">Transmembrane</keyword>
<keyword evidence="1" id="KW-0472">Membrane</keyword>
<keyword evidence="3" id="KW-1185">Reference proteome</keyword>
<organism evidence="2 3">
    <name type="scientific">Brotonthovivens ammoniilytica</name>
    <dbReference type="NCBI Taxonomy" id="2981725"/>
    <lineage>
        <taxon>Bacteria</taxon>
        <taxon>Bacillati</taxon>
        <taxon>Bacillota</taxon>
        <taxon>Clostridia</taxon>
        <taxon>Lachnospirales</taxon>
        <taxon>Lachnospiraceae</taxon>
        <taxon>Brotonthovivens</taxon>
    </lineage>
</organism>
<gene>
    <name evidence="2" type="ORF">OCV88_15415</name>
</gene>
<feature type="transmembrane region" description="Helical" evidence="1">
    <location>
        <begin position="122"/>
        <end position="143"/>
    </location>
</feature>
<reference evidence="2 3" key="1">
    <citation type="journal article" date="2021" name="ISME Commun">
        <title>Automated analysis of genomic sequences facilitates high-throughput and comprehensive description of bacteria.</title>
        <authorList>
            <person name="Hitch T.C.A."/>
        </authorList>
    </citation>
    <scope>NUCLEOTIDE SEQUENCE [LARGE SCALE GENOMIC DNA]</scope>
    <source>
        <strain evidence="2 3">Sanger_109</strain>
    </source>
</reference>
<evidence type="ECO:0000313" key="3">
    <source>
        <dbReference type="Proteomes" id="UP001652442"/>
    </source>
</evidence>